<dbReference type="Gene3D" id="1.20.1720.10">
    <property type="entry name" value="Multidrug resistance protein D"/>
    <property type="match status" value="1"/>
</dbReference>
<dbReference type="InterPro" id="IPR036259">
    <property type="entry name" value="MFS_trans_sf"/>
</dbReference>
<dbReference type="KEGG" id="nhy:JQS43_20160"/>
<protein>
    <submittedName>
        <fullName evidence="9">MFS transporter</fullName>
    </submittedName>
</protein>
<feature type="transmembrane region" description="Helical" evidence="7">
    <location>
        <begin position="113"/>
        <end position="134"/>
    </location>
</feature>
<proteinExistence type="predicted"/>
<dbReference type="SUPFAM" id="SSF103473">
    <property type="entry name" value="MFS general substrate transporter"/>
    <property type="match status" value="1"/>
</dbReference>
<keyword evidence="2" id="KW-0813">Transport</keyword>
<feature type="transmembrane region" description="Helical" evidence="7">
    <location>
        <begin position="422"/>
        <end position="441"/>
    </location>
</feature>
<feature type="transmembrane region" description="Helical" evidence="7">
    <location>
        <begin position="347"/>
        <end position="369"/>
    </location>
</feature>
<evidence type="ECO:0000313" key="10">
    <source>
        <dbReference type="Proteomes" id="UP000662857"/>
    </source>
</evidence>
<evidence type="ECO:0000256" key="2">
    <source>
        <dbReference type="ARBA" id="ARBA00022448"/>
    </source>
</evidence>
<feature type="transmembrane region" description="Helical" evidence="7">
    <location>
        <begin position="313"/>
        <end position="335"/>
    </location>
</feature>
<dbReference type="InterPro" id="IPR020846">
    <property type="entry name" value="MFS_dom"/>
</dbReference>
<accession>A0A895YEI7</accession>
<feature type="transmembrane region" description="Helical" evidence="7">
    <location>
        <begin position="215"/>
        <end position="233"/>
    </location>
</feature>
<dbReference type="Gene3D" id="1.20.1250.20">
    <property type="entry name" value="MFS general substrate transporter like domains"/>
    <property type="match status" value="1"/>
</dbReference>
<dbReference type="PROSITE" id="PS00217">
    <property type="entry name" value="SUGAR_TRANSPORT_2"/>
    <property type="match status" value="1"/>
</dbReference>
<dbReference type="Pfam" id="PF07690">
    <property type="entry name" value="MFS_1"/>
    <property type="match status" value="1"/>
</dbReference>
<keyword evidence="4 7" id="KW-0812">Transmembrane</keyword>
<evidence type="ECO:0000256" key="7">
    <source>
        <dbReference type="SAM" id="Phobius"/>
    </source>
</evidence>
<feature type="transmembrane region" description="Helical" evidence="7">
    <location>
        <begin position="88"/>
        <end position="107"/>
    </location>
</feature>
<dbReference type="Proteomes" id="UP000662857">
    <property type="component" value="Chromosome"/>
</dbReference>
<keyword evidence="3" id="KW-1003">Cell membrane</keyword>
<feature type="domain" description="Major facilitator superfamily (MFS) profile" evidence="8">
    <location>
        <begin position="22"/>
        <end position="475"/>
    </location>
</feature>
<feature type="transmembrane region" description="Helical" evidence="7">
    <location>
        <begin position="453"/>
        <end position="473"/>
    </location>
</feature>
<dbReference type="PANTHER" id="PTHR42718">
    <property type="entry name" value="MAJOR FACILITATOR SUPERFAMILY MULTIDRUG TRANSPORTER MFSC"/>
    <property type="match status" value="1"/>
</dbReference>
<keyword evidence="6 7" id="KW-0472">Membrane</keyword>
<reference evidence="9" key="1">
    <citation type="submission" date="2021-02" db="EMBL/GenBank/DDBJ databases">
        <title>Natrosporangium hydrolyticum gen. nov., sp. nov, a haloalkaliphilic actinobacterium from a soda solonchak soil.</title>
        <authorList>
            <person name="Sorokin D.Y."/>
            <person name="Khijniak T.V."/>
            <person name="Zakharycheva A.P."/>
            <person name="Boueva O.V."/>
            <person name="Ariskina E.V."/>
            <person name="Hahnke R.L."/>
            <person name="Bunk B."/>
            <person name="Sproer C."/>
            <person name="Schumann P."/>
            <person name="Evtushenko L.I."/>
            <person name="Kublanov I.V."/>
        </authorList>
    </citation>
    <scope>NUCLEOTIDE SEQUENCE</scope>
    <source>
        <strain evidence="9">DSM 106523</strain>
    </source>
</reference>
<feature type="transmembrane region" description="Helical" evidence="7">
    <location>
        <begin position="239"/>
        <end position="260"/>
    </location>
</feature>
<evidence type="ECO:0000256" key="1">
    <source>
        <dbReference type="ARBA" id="ARBA00004651"/>
    </source>
</evidence>
<dbReference type="InterPro" id="IPR004638">
    <property type="entry name" value="EmrB-like"/>
</dbReference>
<evidence type="ECO:0000256" key="3">
    <source>
        <dbReference type="ARBA" id="ARBA00022475"/>
    </source>
</evidence>
<dbReference type="CDD" id="cd17321">
    <property type="entry name" value="MFS_MMR_MDR_like"/>
    <property type="match status" value="1"/>
</dbReference>
<dbReference type="GO" id="GO:0022857">
    <property type="term" value="F:transmembrane transporter activity"/>
    <property type="evidence" value="ECO:0007669"/>
    <property type="project" value="InterPro"/>
</dbReference>
<comment type="subcellular location">
    <subcellularLocation>
        <location evidence="1">Cell membrane</location>
        <topology evidence="1">Multi-pass membrane protein</topology>
    </subcellularLocation>
</comment>
<gene>
    <name evidence="9" type="ORF">JQS43_20160</name>
</gene>
<organism evidence="9 10">
    <name type="scientific">Natronosporangium hydrolyticum</name>
    <dbReference type="NCBI Taxonomy" id="2811111"/>
    <lineage>
        <taxon>Bacteria</taxon>
        <taxon>Bacillati</taxon>
        <taxon>Actinomycetota</taxon>
        <taxon>Actinomycetes</taxon>
        <taxon>Micromonosporales</taxon>
        <taxon>Micromonosporaceae</taxon>
        <taxon>Natronosporangium</taxon>
    </lineage>
</organism>
<dbReference type="AlphaFoldDB" id="A0A895YEI7"/>
<evidence type="ECO:0000313" key="9">
    <source>
        <dbReference type="EMBL" id="QSB13843.1"/>
    </source>
</evidence>
<dbReference type="EMBL" id="CP070499">
    <property type="protein sequence ID" value="QSB13843.1"/>
    <property type="molecule type" value="Genomic_DNA"/>
</dbReference>
<feature type="transmembrane region" description="Helical" evidence="7">
    <location>
        <begin position="177"/>
        <end position="195"/>
    </location>
</feature>
<dbReference type="PRINTS" id="PR01036">
    <property type="entry name" value="TCRTETB"/>
</dbReference>
<feature type="transmembrane region" description="Helical" evidence="7">
    <location>
        <begin position="58"/>
        <end position="76"/>
    </location>
</feature>
<keyword evidence="5 7" id="KW-1133">Transmembrane helix</keyword>
<feature type="transmembrane region" description="Helical" evidence="7">
    <location>
        <begin position="146"/>
        <end position="171"/>
    </location>
</feature>
<dbReference type="PROSITE" id="PS50850">
    <property type="entry name" value="MFS"/>
    <property type="match status" value="1"/>
</dbReference>
<evidence type="ECO:0000256" key="6">
    <source>
        <dbReference type="ARBA" id="ARBA00023136"/>
    </source>
</evidence>
<evidence type="ECO:0000256" key="5">
    <source>
        <dbReference type="ARBA" id="ARBA00022989"/>
    </source>
</evidence>
<dbReference type="InterPro" id="IPR011701">
    <property type="entry name" value="MFS"/>
</dbReference>
<dbReference type="InterPro" id="IPR005829">
    <property type="entry name" value="Sugar_transporter_CS"/>
</dbReference>
<dbReference type="NCBIfam" id="TIGR00711">
    <property type="entry name" value="efflux_EmrB"/>
    <property type="match status" value="1"/>
</dbReference>
<evidence type="ECO:0000256" key="4">
    <source>
        <dbReference type="ARBA" id="ARBA00022692"/>
    </source>
</evidence>
<feature type="transmembrane region" description="Helical" evidence="7">
    <location>
        <begin position="375"/>
        <end position="401"/>
    </location>
</feature>
<dbReference type="GO" id="GO:0005886">
    <property type="term" value="C:plasma membrane"/>
    <property type="evidence" value="ECO:0007669"/>
    <property type="project" value="UniProtKB-SubCell"/>
</dbReference>
<dbReference type="PANTHER" id="PTHR42718:SF39">
    <property type="entry name" value="ACTINORHODIN TRANSPORTER-RELATED"/>
    <property type="match status" value="1"/>
</dbReference>
<name>A0A895YEI7_9ACTN</name>
<evidence type="ECO:0000259" key="8">
    <source>
        <dbReference type="PROSITE" id="PS50850"/>
    </source>
</evidence>
<feature type="transmembrane region" description="Helical" evidence="7">
    <location>
        <begin position="20"/>
        <end position="46"/>
    </location>
</feature>
<sequence length="488" mass="49736">MAALPQQLASLPAPADPRRWRALAVCLVAGFMALLDVTIVNVALPSIETGLGARTEDLQWVVAGYALALGVVLGIAGRVGDARGRRRVFLAGVATFTLASVASGLAPNAGVLIATRALQGLGGGVLMPQVSGLIQQLFHGAERGRAFGLFGAMVGIATAVGPTLGGVLIHFGGPEHGWRWIFFVNLPIGVLALLLGSRLIPAGGPPRTAGQRLDLVGMVLLGAGVLLILTPLIENQVWPAWQVWSVSIAGAAVLGVFWWWERRYARTGEPVVDVTLFRRRSYALGSLLALCYFGGFSAVFFTISLLLQQGLGYSALVTGLVLTPFAVGSAVAAGIGGRLVDRFGRPLVAVGLVMVALGIGAVTVAVGLADGPAVGWAMAAPLLLAGLGSGLVITPNVTLTLSQVPVPKAGSAGGVLQTAQRVGAAAGIALIGAVLFAQVAATGDWPTAARHALLVTVALMGAALVVAVVDIGASARRGLPGSLHPDQQ</sequence>
<feature type="transmembrane region" description="Helical" evidence="7">
    <location>
        <begin position="281"/>
        <end position="307"/>
    </location>
</feature>
<dbReference type="RefSeq" id="WP_239675955.1">
    <property type="nucleotide sequence ID" value="NZ_CP070499.1"/>
</dbReference>
<keyword evidence="10" id="KW-1185">Reference proteome</keyword>